<dbReference type="InterPro" id="IPR000515">
    <property type="entry name" value="MetI-like"/>
</dbReference>
<comment type="subcellular location">
    <subcellularLocation>
        <location evidence="1 7">Cell membrane</location>
        <topology evidence="1 7">Multi-pass membrane protein</topology>
    </subcellularLocation>
</comment>
<protein>
    <submittedName>
        <fullName evidence="9">Carbohydrate ABC transporter permease</fullName>
    </submittedName>
</protein>
<accession>A0ABS6D170</accession>
<organism evidence="9 10">
    <name type="scientific">Faecalicatena faecalis</name>
    <dbReference type="NCBI Taxonomy" id="2726362"/>
    <lineage>
        <taxon>Bacteria</taxon>
        <taxon>Bacillati</taxon>
        <taxon>Bacillota</taxon>
        <taxon>Clostridia</taxon>
        <taxon>Lachnospirales</taxon>
        <taxon>Lachnospiraceae</taxon>
        <taxon>Faecalicatena</taxon>
    </lineage>
</organism>
<feature type="transmembrane region" description="Helical" evidence="7">
    <location>
        <begin position="148"/>
        <end position="168"/>
    </location>
</feature>
<evidence type="ECO:0000256" key="2">
    <source>
        <dbReference type="ARBA" id="ARBA00022448"/>
    </source>
</evidence>
<dbReference type="RefSeq" id="WP_216240247.1">
    <property type="nucleotide sequence ID" value="NZ_JABACJ020000003.1"/>
</dbReference>
<feature type="domain" description="ABC transmembrane type-1" evidence="8">
    <location>
        <begin position="79"/>
        <end position="265"/>
    </location>
</feature>
<keyword evidence="4 7" id="KW-0812">Transmembrane</keyword>
<feature type="transmembrane region" description="Helical" evidence="7">
    <location>
        <begin position="85"/>
        <end position="104"/>
    </location>
</feature>
<gene>
    <name evidence="9" type="ORF">HGO97_005785</name>
</gene>
<dbReference type="Proteomes" id="UP000723714">
    <property type="component" value="Unassembled WGS sequence"/>
</dbReference>
<evidence type="ECO:0000256" key="1">
    <source>
        <dbReference type="ARBA" id="ARBA00004651"/>
    </source>
</evidence>
<proteinExistence type="inferred from homology"/>
<evidence type="ECO:0000259" key="8">
    <source>
        <dbReference type="PROSITE" id="PS50928"/>
    </source>
</evidence>
<keyword evidence="2 7" id="KW-0813">Transport</keyword>
<evidence type="ECO:0000256" key="6">
    <source>
        <dbReference type="ARBA" id="ARBA00023136"/>
    </source>
</evidence>
<keyword evidence="10" id="KW-1185">Reference proteome</keyword>
<evidence type="ECO:0000256" key="3">
    <source>
        <dbReference type="ARBA" id="ARBA00022475"/>
    </source>
</evidence>
<dbReference type="EMBL" id="JABACJ020000003">
    <property type="protein sequence ID" value="MBU3875328.1"/>
    <property type="molecule type" value="Genomic_DNA"/>
</dbReference>
<feature type="transmembrane region" description="Helical" evidence="7">
    <location>
        <begin position="241"/>
        <end position="264"/>
    </location>
</feature>
<comment type="caution">
    <text evidence="9">The sequence shown here is derived from an EMBL/GenBank/DDBJ whole genome shotgun (WGS) entry which is preliminary data.</text>
</comment>
<sequence>MKKKIISICLLLMISALVCYPVLFLLTGSVMGDQELSQELGTALSEGKGYVSWRLLPMTPTLRHYVELLLDSPEFFHMFWNSVKITGGVLIGQLLVGIPAAWGFAKYRFPLKKVLFFLYLILMMMPFQVTMLPSYLTLNRMELIDTQWSVILPAVFSTFPVFILYRFFCSVPEALLEAARIDGAGEKEVFLYIALPMGSSGIIAVFVLGFLEYWNLIEQPLVFLKSKNLWPLSLYLPNIDAGSAGIAFAASMVTLLPAFLVFLWGRDYLEQGIVASAVKE</sequence>
<evidence type="ECO:0000313" key="10">
    <source>
        <dbReference type="Proteomes" id="UP000723714"/>
    </source>
</evidence>
<evidence type="ECO:0000256" key="4">
    <source>
        <dbReference type="ARBA" id="ARBA00022692"/>
    </source>
</evidence>
<evidence type="ECO:0000256" key="7">
    <source>
        <dbReference type="RuleBase" id="RU363032"/>
    </source>
</evidence>
<feature type="transmembrane region" description="Helical" evidence="7">
    <location>
        <begin position="189"/>
        <end position="211"/>
    </location>
</feature>
<evidence type="ECO:0000313" key="9">
    <source>
        <dbReference type="EMBL" id="MBU3875328.1"/>
    </source>
</evidence>
<keyword evidence="3" id="KW-1003">Cell membrane</keyword>
<dbReference type="PROSITE" id="PS50928">
    <property type="entry name" value="ABC_TM1"/>
    <property type="match status" value="1"/>
</dbReference>
<feature type="transmembrane region" description="Helical" evidence="7">
    <location>
        <begin position="116"/>
        <end position="136"/>
    </location>
</feature>
<dbReference type="PANTHER" id="PTHR43744">
    <property type="entry name" value="ABC TRANSPORTER PERMEASE PROTEIN MG189-RELATED-RELATED"/>
    <property type="match status" value="1"/>
</dbReference>
<evidence type="ECO:0000256" key="5">
    <source>
        <dbReference type="ARBA" id="ARBA00022989"/>
    </source>
</evidence>
<reference evidence="9 10" key="1">
    <citation type="submission" date="2021-06" db="EMBL/GenBank/DDBJ databases">
        <title>Faecalicatena sp. nov. isolated from porcine feces.</title>
        <authorList>
            <person name="Oh B.S."/>
            <person name="Lee J.H."/>
        </authorList>
    </citation>
    <scope>NUCLEOTIDE SEQUENCE [LARGE SCALE GENOMIC DNA]</scope>
    <source>
        <strain evidence="9 10">AGMB00832</strain>
    </source>
</reference>
<keyword evidence="6 7" id="KW-0472">Membrane</keyword>
<dbReference type="Pfam" id="PF00528">
    <property type="entry name" value="BPD_transp_1"/>
    <property type="match status" value="1"/>
</dbReference>
<keyword evidence="5 7" id="KW-1133">Transmembrane helix</keyword>
<name>A0ABS6D170_9FIRM</name>
<dbReference type="CDD" id="cd06261">
    <property type="entry name" value="TM_PBP2"/>
    <property type="match status" value="1"/>
</dbReference>
<dbReference type="PANTHER" id="PTHR43744:SF8">
    <property type="entry name" value="SN-GLYCEROL-3-PHOSPHATE TRANSPORT SYSTEM PERMEASE PROTEIN UGPE"/>
    <property type="match status" value="1"/>
</dbReference>
<comment type="similarity">
    <text evidence="7">Belongs to the binding-protein-dependent transport system permease family.</text>
</comment>